<reference evidence="3" key="1">
    <citation type="journal article" date="2019" name="Int. J. Syst. Evol. Microbiol.">
        <title>The Global Catalogue of Microorganisms (GCM) 10K type strain sequencing project: providing services to taxonomists for standard genome sequencing and annotation.</title>
        <authorList>
            <consortium name="The Broad Institute Genomics Platform"/>
            <consortium name="The Broad Institute Genome Sequencing Center for Infectious Disease"/>
            <person name="Wu L."/>
            <person name="Ma J."/>
        </authorList>
    </citation>
    <scope>NUCLEOTIDE SEQUENCE [LARGE SCALE GENOMIC DNA]</scope>
    <source>
        <strain evidence="3">KCTC 42953</strain>
    </source>
</reference>
<gene>
    <name evidence="2" type="ORF">ACFODZ_11920</name>
</gene>
<evidence type="ECO:0000313" key="2">
    <source>
        <dbReference type="EMBL" id="MFC3194948.1"/>
    </source>
</evidence>
<dbReference type="InterPro" id="IPR001434">
    <property type="entry name" value="OmcB-like_DUF11"/>
</dbReference>
<sequence>MKKIITTVSAMTLTIPAGQTQADDNSPAPIMQNSAEWVYANDSHFRGSGFVDITANKSVFLSADNDNSGDITLGDELHYTVEVINNETSSVSGMFVLDVLPSELELNLGTVGVTQGLVINGNMAGDSQDFVYVNLGSIAPEWFAFVEFDVTVTELDPGLNIISNQAEIYGPSGSFFLSDDPSTAGFDSTDVEAFGDLPNLIFADGFDRPPSGGF</sequence>
<dbReference type="Proteomes" id="UP001595533">
    <property type="component" value="Unassembled WGS sequence"/>
</dbReference>
<comment type="caution">
    <text evidence="2">The sequence shown here is derived from an EMBL/GenBank/DDBJ whole genome shotgun (WGS) entry which is preliminary data.</text>
</comment>
<proteinExistence type="predicted"/>
<dbReference type="NCBIfam" id="TIGR01451">
    <property type="entry name" value="B_ant_repeat"/>
    <property type="match status" value="1"/>
</dbReference>
<dbReference type="EMBL" id="JBHRTS010000006">
    <property type="protein sequence ID" value="MFC3194948.1"/>
    <property type="molecule type" value="Genomic_DNA"/>
</dbReference>
<dbReference type="RefSeq" id="WP_077411905.1">
    <property type="nucleotide sequence ID" value="NZ_JBHRTS010000006.1"/>
</dbReference>
<dbReference type="InterPro" id="IPR047589">
    <property type="entry name" value="DUF11_rpt"/>
</dbReference>
<evidence type="ECO:0000259" key="1">
    <source>
        <dbReference type="Pfam" id="PF01345"/>
    </source>
</evidence>
<keyword evidence="3" id="KW-1185">Reference proteome</keyword>
<evidence type="ECO:0000313" key="3">
    <source>
        <dbReference type="Proteomes" id="UP001595533"/>
    </source>
</evidence>
<feature type="domain" description="DUF11" evidence="1">
    <location>
        <begin position="68"/>
        <end position="170"/>
    </location>
</feature>
<dbReference type="Pfam" id="PF01345">
    <property type="entry name" value="DUF11"/>
    <property type="match status" value="1"/>
</dbReference>
<organism evidence="2 3">
    <name type="scientific">Marinicella sediminis</name>
    <dbReference type="NCBI Taxonomy" id="1792834"/>
    <lineage>
        <taxon>Bacteria</taxon>
        <taxon>Pseudomonadati</taxon>
        <taxon>Pseudomonadota</taxon>
        <taxon>Gammaproteobacteria</taxon>
        <taxon>Lysobacterales</taxon>
        <taxon>Marinicellaceae</taxon>
        <taxon>Marinicella</taxon>
    </lineage>
</organism>
<name>A0ABV7JFB8_9GAMM</name>
<protein>
    <submittedName>
        <fullName evidence="2">DUF11 domain-containing protein</fullName>
    </submittedName>
</protein>
<accession>A0ABV7JFB8</accession>